<feature type="compositionally biased region" description="Low complexity" evidence="1">
    <location>
        <begin position="17"/>
        <end position="27"/>
    </location>
</feature>
<dbReference type="AlphaFoldDB" id="A0A0A6UPN0"/>
<dbReference type="RefSeq" id="WP_043524301.1">
    <property type="nucleotide sequence ID" value="NZ_BAABKU010000020.1"/>
</dbReference>
<dbReference type="Proteomes" id="UP000054537">
    <property type="component" value="Unassembled WGS sequence"/>
</dbReference>
<evidence type="ECO:0008006" key="4">
    <source>
        <dbReference type="Google" id="ProtNLM"/>
    </source>
</evidence>
<sequence>MSRPRRQIALLDEVCAGREPGPGNARPPGRPRVRGERPLDSIEAFHDCAGRYAALGVTTLAVLWPRGAHAARRLAVLEEAAGGYGSISPARIPVA</sequence>
<evidence type="ECO:0000313" key="2">
    <source>
        <dbReference type="EMBL" id="KHD77391.1"/>
    </source>
</evidence>
<accession>A0A0A6UPN0</accession>
<gene>
    <name evidence="2" type="ORF">MB27_11650</name>
</gene>
<proteinExistence type="predicted"/>
<keyword evidence="3" id="KW-1185">Reference proteome</keyword>
<comment type="caution">
    <text evidence="2">The sequence shown here is derived from an EMBL/GenBank/DDBJ whole genome shotgun (WGS) entry which is preliminary data.</text>
</comment>
<dbReference type="EMBL" id="JRTT01000011">
    <property type="protein sequence ID" value="KHD77391.1"/>
    <property type="molecule type" value="Genomic_DNA"/>
</dbReference>
<evidence type="ECO:0000256" key="1">
    <source>
        <dbReference type="SAM" id="MobiDB-lite"/>
    </source>
</evidence>
<feature type="region of interest" description="Disordered" evidence="1">
    <location>
        <begin position="16"/>
        <end position="36"/>
    </location>
</feature>
<name>A0A0A6UPN0_ACTUT</name>
<reference evidence="2 3" key="1">
    <citation type="submission" date="2014-10" db="EMBL/GenBank/DDBJ databases">
        <title>Draft genome sequence of Actinoplanes utahensis NRRL 12052.</title>
        <authorList>
            <person name="Velasco-Bucheli B."/>
            <person name="del Cerro C."/>
            <person name="Hormigo D."/>
            <person name="Garcia J.L."/>
            <person name="Acebal C."/>
            <person name="Arroyo M."/>
            <person name="de la Mata I."/>
        </authorList>
    </citation>
    <scope>NUCLEOTIDE SEQUENCE [LARGE SCALE GENOMIC DNA]</scope>
    <source>
        <strain evidence="2 3">NRRL 12052</strain>
    </source>
</reference>
<protein>
    <recommendedName>
        <fullName evidence="4">Luciferase-like domain-containing protein</fullName>
    </recommendedName>
</protein>
<organism evidence="2 3">
    <name type="scientific">Actinoplanes utahensis</name>
    <dbReference type="NCBI Taxonomy" id="1869"/>
    <lineage>
        <taxon>Bacteria</taxon>
        <taxon>Bacillati</taxon>
        <taxon>Actinomycetota</taxon>
        <taxon>Actinomycetes</taxon>
        <taxon>Micromonosporales</taxon>
        <taxon>Micromonosporaceae</taxon>
        <taxon>Actinoplanes</taxon>
    </lineage>
</organism>
<evidence type="ECO:0000313" key="3">
    <source>
        <dbReference type="Proteomes" id="UP000054537"/>
    </source>
</evidence>
<dbReference type="STRING" id="1869.MB27_11650"/>